<protein>
    <submittedName>
        <fullName evidence="7">MFS transporter</fullName>
    </submittedName>
</protein>
<keyword evidence="5 6" id="KW-0472">Membrane</keyword>
<dbReference type="Proteomes" id="UP000481583">
    <property type="component" value="Unassembled WGS sequence"/>
</dbReference>
<dbReference type="EMBL" id="JAAKZV010000145">
    <property type="protein sequence ID" value="NGN67481.1"/>
    <property type="molecule type" value="Genomic_DNA"/>
</dbReference>
<sequence length="434" mass="45540">MPVVRDLRGLSSLPGFRRLLAVRLLSQGADGIFQVALAAYVVFSPEKETSPAAIAWAMAVLLLPYSLVGPFAGVLLDRWRRRQVLLYGNLLRALLAGATAALILVSVPDWLFYLSALSVTAINRFVLSALSAALPRVVDTDEQLVLGNSISPTAGTIAASAGGGVAFIVRLAGPDGRAADALTVIVGAGVYLCAAVVATSMRPGLLGPDPGFVQPRLRAAVASTARGLVAGVRHLAERPVAARALGAMALMRFCYGGLLVMVLMLCRYAWTDNNKEALALLGFAVGLSAAGFFIAAVITPWMVSRLGRLGWMGLCAAIAAVALPALALPFDRKPILVAAFVLGLVTQGSKIATDTVVQSSVDDGFRGRVFSLYDMLFNVAFVGAAGVAALLLPADGRSVGLVVMVTLIYAAVSWAMFHVKRDPLWRPDAVSRET</sequence>
<feature type="transmembrane region" description="Helical" evidence="6">
    <location>
        <begin position="20"/>
        <end position="42"/>
    </location>
</feature>
<feature type="transmembrane region" description="Helical" evidence="6">
    <location>
        <begin position="278"/>
        <end position="303"/>
    </location>
</feature>
<feature type="transmembrane region" description="Helical" evidence="6">
    <location>
        <begin position="335"/>
        <end position="352"/>
    </location>
</feature>
<evidence type="ECO:0000256" key="6">
    <source>
        <dbReference type="SAM" id="Phobius"/>
    </source>
</evidence>
<dbReference type="AlphaFoldDB" id="A0A6G4U8H6"/>
<name>A0A6G4U8H6_9ACTN</name>
<evidence type="ECO:0000256" key="5">
    <source>
        <dbReference type="ARBA" id="ARBA00023136"/>
    </source>
</evidence>
<gene>
    <name evidence="7" type="ORF">G5C51_26700</name>
</gene>
<accession>A0A6G4U8H6</accession>
<feature type="transmembrane region" description="Helical" evidence="6">
    <location>
        <begin position="84"/>
        <end position="104"/>
    </location>
</feature>
<feature type="transmembrane region" description="Helical" evidence="6">
    <location>
        <begin position="54"/>
        <end position="77"/>
    </location>
</feature>
<organism evidence="7 8">
    <name type="scientific">Streptomyces coryli</name>
    <dbReference type="NCBI Taxonomy" id="1128680"/>
    <lineage>
        <taxon>Bacteria</taxon>
        <taxon>Bacillati</taxon>
        <taxon>Actinomycetota</taxon>
        <taxon>Actinomycetes</taxon>
        <taxon>Kitasatosporales</taxon>
        <taxon>Streptomycetaceae</taxon>
        <taxon>Streptomyces</taxon>
    </lineage>
</organism>
<comment type="caution">
    <text evidence="7">The sequence shown here is derived from an EMBL/GenBank/DDBJ whole genome shotgun (WGS) entry which is preliminary data.</text>
</comment>
<feature type="transmembrane region" description="Helical" evidence="6">
    <location>
        <begin position="372"/>
        <end position="392"/>
    </location>
</feature>
<evidence type="ECO:0000256" key="2">
    <source>
        <dbReference type="ARBA" id="ARBA00022475"/>
    </source>
</evidence>
<dbReference type="CDD" id="cd06173">
    <property type="entry name" value="MFS_MefA_like"/>
    <property type="match status" value="1"/>
</dbReference>
<dbReference type="Gene3D" id="1.20.1250.20">
    <property type="entry name" value="MFS general substrate transporter like domains"/>
    <property type="match status" value="2"/>
</dbReference>
<evidence type="ECO:0000256" key="4">
    <source>
        <dbReference type="ARBA" id="ARBA00022989"/>
    </source>
</evidence>
<feature type="transmembrane region" description="Helical" evidence="6">
    <location>
        <begin position="242"/>
        <end position="266"/>
    </location>
</feature>
<evidence type="ECO:0000313" key="7">
    <source>
        <dbReference type="EMBL" id="NGN67481.1"/>
    </source>
</evidence>
<dbReference type="Pfam" id="PF07690">
    <property type="entry name" value="MFS_1"/>
    <property type="match status" value="1"/>
</dbReference>
<dbReference type="GO" id="GO:0022857">
    <property type="term" value="F:transmembrane transporter activity"/>
    <property type="evidence" value="ECO:0007669"/>
    <property type="project" value="InterPro"/>
</dbReference>
<keyword evidence="4 6" id="KW-1133">Transmembrane helix</keyword>
<dbReference type="RefSeq" id="WP_165240775.1">
    <property type="nucleotide sequence ID" value="NZ_JAAKZV010000145.1"/>
</dbReference>
<dbReference type="PANTHER" id="PTHR23513">
    <property type="entry name" value="INTEGRAL MEMBRANE EFFLUX PROTEIN-RELATED"/>
    <property type="match status" value="1"/>
</dbReference>
<feature type="transmembrane region" description="Helical" evidence="6">
    <location>
        <begin position="309"/>
        <end position="328"/>
    </location>
</feature>
<feature type="transmembrane region" description="Helical" evidence="6">
    <location>
        <begin position="399"/>
        <end position="417"/>
    </location>
</feature>
<dbReference type="SUPFAM" id="SSF103473">
    <property type="entry name" value="MFS general substrate transporter"/>
    <property type="match status" value="1"/>
</dbReference>
<comment type="subcellular location">
    <subcellularLocation>
        <location evidence="1">Cell membrane</location>
        <topology evidence="1">Multi-pass membrane protein</topology>
    </subcellularLocation>
</comment>
<evidence type="ECO:0000313" key="8">
    <source>
        <dbReference type="Proteomes" id="UP000481583"/>
    </source>
</evidence>
<keyword evidence="8" id="KW-1185">Reference proteome</keyword>
<proteinExistence type="predicted"/>
<evidence type="ECO:0000256" key="3">
    <source>
        <dbReference type="ARBA" id="ARBA00022692"/>
    </source>
</evidence>
<evidence type="ECO:0000256" key="1">
    <source>
        <dbReference type="ARBA" id="ARBA00004651"/>
    </source>
</evidence>
<keyword evidence="3 6" id="KW-0812">Transmembrane</keyword>
<dbReference type="InterPro" id="IPR036259">
    <property type="entry name" value="MFS_trans_sf"/>
</dbReference>
<keyword evidence="2" id="KW-1003">Cell membrane</keyword>
<dbReference type="InterPro" id="IPR011701">
    <property type="entry name" value="MFS"/>
</dbReference>
<dbReference type="GO" id="GO:0005886">
    <property type="term" value="C:plasma membrane"/>
    <property type="evidence" value="ECO:0007669"/>
    <property type="project" value="UniProtKB-SubCell"/>
</dbReference>
<dbReference type="PANTHER" id="PTHR23513:SF17">
    <property type="entry name" value="MEMBRANE PROTEIN"/>
    <property type="match status" value="1"/>
</dbReference>
<feature type="transmembrane region" description="Helical" evidence="6">
    <location>
        <begin position="181"/>
        <end position="205"/>
    </location>
</feature>
<reference evidence="7 8" key="1">
    <citation type="submission" date="2020-02" db="EMBL/GenBank/DDBJ databases">
        <title>Whole-genome analyses of novel actinobacteria.</title>
        <authorList>
            <person name="Sahin N."/>
        </authorList>
    </citation>
    <scope>NUCLEOTIDE SEQUENCE [LARGE SCALE GENOMIC DNA]</scope>
    <source>
        <strain evidence="7 8">A7024</strain>
    </source>
</reference>
<feature type="transmembrane region" description="Helical" evidence="6">
    <location>
        <begin position="145"/>
        <end position="169"/>
    </location>
</feature>